<gene>
    <name evidence="3" type="ORF">B9J77_03290</name>
</gene>
<sequence>MRHIIQNYKHYPGYHCGSSGLRNLLSYCGCNISEDMVIGLGEAPSFYYFSDRSFDPVKIIHTRFGFFEETFIKNTGLPFMIESGLENAESWLAVKDYIRVDIPVMARTDIFYLPYFDTKVHFNGHIVVVWGFDEENNEVYLSDTLRPEAQTVSITDLILASASETPPYMKKNIIFTINKRINKSDIDIVRVAISAIRSWGERHIMSGVGIQSLKNLREDLPAWEDVESRSWCERFAYQQIEKRGTGGAAFRMPYLGFLEELRAYIKDASLDEVIGLFSKNVKVWHRLAALFKEKSEGNLKDYLEITRVLENIIELESKAAEVCRNFKRR</sequence>
<dbReference type="EMBL" id="NDHY01000006">
    <property type="protein sequence ID" value="RII00164.1"/>
    <property type="molecule type" value="Genomic_DNA"/>
</dbReference>
<evidence type="ECO:0000313" key="3">
    <source>
        <dbReference type="EMBL" id="RII00164.1"/>
    </source>
</evidence>
<protein>
    <submittedName>
        <fullName evidence="3">DUF4872 domain-containing protein</fullName>
    </submittedName>
</protein>
<dbReference type="InterPro" id="IPR026935">
    <property type="entry name" value="BtrH_N"/>
</dbReference>
<feature type="domain" description="Butirosin biosynthesis protein H N-terminal" evidence="1">
    <location>
        <begin position="15"/>
        <end position="144"/>
    </location>
</feature>
<dbReference type="Proteomes" id="UP000266287">
    <property type="component" value="Unassembled WGS sequence"/>
</dbReference>
<reference evidence="3 4" key="1">
    <citation type="submission" date="2018-08" db="EMBL/GenBank/DDBJ databases">
        <title>Draft genome of candidate division NPL-UPA2 bacterium Unc8 that adapted to ultra-basic serpentinizing groundwater.</title>
        <authorList>
            <person name="Ishii S."/>
            <person name="Suzuki S."/>
            <person name="Nealson K.H."/>
        </authorList>
    </citation>
    <scope>NUCLEOTIDE SEQUENCE [LARGE SCALE GENOMIC DNA]</scope>
    <source>
        <strain evidence="3">Unc8</strain>
    </source>
</reference>
<dbReference type="AlphaFoldDB" id="A0A399FVG8"/>
<evidence type="ECO:0000259" key="2">
    <source>
        <dbReference type="Pfam" id="PF16169"/>
    </source>
</evidence>
<evidence type="ECO:0000259" key="1">
    <source>
        <dbReference type="Pfam" id="PF14399"/>
    </source>
</evidence>
<comment type="caution">
    <text evidence="3">The sequence shown here is derived from an EMBL/GenBank/DDBJ whole genome shotgun (WGS) entry which is preliminary data.</text>
</comment>
<organism evidence="3 4">
    <name type="scientific">candidate division NPL-UPA2 bacterium Unc8</name>
    <dbReference type="NCBI Taxonomy" id="1980939"/>
    <lineage>
        <taxon>Bacteria</taxon>
    </lineage>
</organism>
<name>A0A399FVG8_UNCN2</name>
<dbReference type="Pfam" id="PF14399">
    <property type="entry name" value="BtrH_N"/>
    <property type="match status" value="1"/>
</dbReference>
<accession>A0A399FVG8</accession>
<feature type="domain" description="DUF4872" evidence="2">
    <location>
        <begin position="156"/>
        <end position="321"/>
    </location>
</feature>
<dbReference type="Pfam" id="PF16169">
    <property type="entry name" value="DUF4872"/>
    <property type="match status" value="1"/>
</dbReference>
<proteinExistence type="predicted"/>
<dbReference type="Gene3D" id="3.90.70.10">
    <property type="entry name" value="Cysteine proteinases"/>
    <property type="match status" value="1"/>
</dbReference>
<dbReference type="InterPro" id="IPR032369">
    <property type="entry name" value="DUF4872"/>
</dbReference>
<evidence type="ECO:0000313" key="4">
    <source>
        <dbReference type="Proteomes" id="UP000266287"/>
    </source>
</evidence>